<gene>
    <name evidence="1" type="ORF">J3359_04445</name>
</gene>
<proteinExistence type="predicted"/>
<dbReference type="EMBL" id="CP071869">
    <property type="protein sequence ID" value="QTE23538.1"/>
    <property type="molecule type" value="Genomic_DNA"/>
</dbReference>
<dbReference type="PROSITE" id="PS51257">
    <property type="entry name" value="PROKAR_LIPOPROTEIN"/>
    <property type="match status" value="1"/>
</dbReference>
<sequence length="343" mass="40236">MKKKYLFINLFLYIFFTSCSENININSIELPGFKKIKSQVLPIKPNCFYQLHSQKSSLFVIDGCGEKYINLYSEKDYKKINSFGFKGNGPNEFYFPEILPENNNSNEFWIHDINHKKFKKFNLKNILNNDFAPLIVERKNPKILGGFELTIIDNEKIILGNDHISGEGTFFIYNKKENEIKWIDFYPIIDDIPRKKRAEAYDAFIKYSKENDLIVGASRYFNRINFYKLNGDLIKSLKIGEFEYPNFNVKTNYVIPQNIVNHFIGLVLSKNKIYTLYSGYQQKNMSHKDSRTKLLVFDFKGKLLNSYQLDKNISKFTINENENKLYGLSQDSDGLSVVNLYKL</sequence>
<evidence type="ECO:0000313" key="2">
    <source>
        <dbReference type="Proteomes" id="UP000663920"/>
    </source>
</evidence>
<dbReference type="SUPFAM" id="SSF50969">
    <property type="entry name" value="YVTN repeat-like/Quinoprotein amine dehydrogenase"/>
    <property type="match status" value="1"/>
</dbReference>
<organism evidence="1 2">
    <name type="scientific">Polaribacter cellanae</name>
    <dbReference type="NCBI Taxonomy" id="2818493"/>
    <lineage>
        <taxon>Bacteria</taxon>
        <taxon>Pseudomonadati</taxon>
        <taxon>Bacteroidota</taxon>
        <taxon>Flavobacteriia</taxon>
        <taxon>Flavobacteriales</taxon>
        <taxon>Flavobacteriaceae</taxon>
    </lineage>
</organism>
<dbReference type="KEGG" id="pcea:J3359_04445"/>
<dbReference type="InterPro" id="IPR011044">
    <property type="entry name" value="Quino_amine_DH_bsu"/>
</dbReference>
<keyword evidence="2" id="KW-1185">Reference proteome</keyword>
<dbReference type="AlphaFoldDB" id="A0A975CPZ3"/>
<dbReference type="Proteomes" id="UP000663920">
    <property type="component" value="Chromosome"/>
</dbReference>
<name>A0A975CPZ3_9FLAO</name>
<evidence type="ECO:0008006" key="3">
    <source>
        <dbReference type="Google" id="ProtNLM"/>
    </source>
</evidence>
<protein>
    <recommendedName>
        <fullName evidence="3">6-bladed beta-propeller</fullName>
    </recommendedName>
</protein>
<evidence type="ECO:0000313" key="1">
    <source>
        <dbReference type="EMBL" id="QTE23538.1"/>
    </source>
</evidence>
<accession>A0A975CPZ3</accession>
<reference evidence="1 2" key="1">
    <citation type="submission" date="2021-03" db="EMBL/GenBank/DDBJ databases">
        <title>Complete genome of Polaribacter_sp.SM13.</title>
        <authorList>
            <person name="Jeong S.W."/>
            <person name="Bae J.W."/>
        </authorList>
    </citation>
    <scope>NUCLEOTIDE SEQUENCE [LARGE SCALE GENOMIC DNA]</scope>
    <source>
        <strain evidence="1 2">SM13</strain>
    </source>
</reference>
<dbReference type="RefSeq" id="WP_208079545.1">
    <property type="nucleotide sequence ID" value="NZ_CP071869.1"/>
</dbReference>
<dbReference type="Pfam" id="PF15869">
    <property type="entry name" value="TolB_like"/>
    <property type="match status" value="1"/>
</dbReference>